<reference evidence="2" key="1">
    <citation type="submission" date="2018-02" db="EMBL/GenBank/DDBJ databases">
        <authorList>
            <person name="Hausmann B."/>
        </authorList>
    </citation>
    <scope>NUCLEOTIDE SEQUENCE [LARGE SCALE GENOMIC DNA]</scope>
    <source>
        <strain evidence="2">Peat soil MAG SbA1</strain>
    </source>
</reference>
<evidence type="ECO:0000313" key="2">
    <source>
        <dbReference type="Proteomes" id="UP000238701"/>
    </source>
</evidence>
<dbReference type="EMBL" id="OMOD01000024">
    <property type="protein sequence ID" value="SPF33620.1"/>
    <property type="molecule type" value="Genomic_DNA"/>
</dbReference>
<dbReference type="AlphaFoldDB" id="A0A2U3K255"/>
<name>A0A2U3K255_9BACT</name>
<sequence>MPLLILFFHKEVAVTYRTGGGDWRHAVWMWHGMNKIRGPLWAIRVILRVPPASRGAHGRFSVCNH</sequence>
<organism evidence="1 2">
    <name type="scientific">Candidatus Sulfotelmatobacter kueseliae</name>
    <dbReference type="NCBI Taxonomy" id="2042962"/>
    <lineage>
        <taxon>Bacteria</taxon>
        <taxon>Pseudomonadati</taxon>
        <taxon>Acidobacteriota</taxon>
        <taxon>Terriglobia</taxon>
        <taxon>Terriglobales</taxon>
        <taxon>Candidatus Korobacteraceae</taxon>
        <taxon>Candidatus Sulfotelmatobacter</taxon>
    </lineage>
</organism>
<protein>
    <submittedName>
        <fullName evidence="1">Uncharacterized protein</fullName>
    </submittedName>
</protein>
<accession>A0A2U3K255</accession>
<evidence type="ECO:0000313" key="1">
    <source>
        <dbReference type="EMBL" id="SPF33620.1"/>
    </source>
</evidence>
<proteinExistence type="predicted"/>
<dbReference type="Proteomes" id="UP000238701">
    <property type="component" value="Unassembled WGS sequence"/>
</dbReference>
<gene>
    <name evidence="1" type="ORF">SBA1_120009</name>
</gene>